<dbReference type="SMART" id="SM00487">
    <property type="entry name" value="DEXDc"/>
    <property type="match status" value="1"/>
</dbReference>
<feature type="domain" description="Helicase C-terminal" evidence="2">
    <location>
        <begin position="273"/>
        <end position="442"/>
    </location>
</feature>
<comment type="caution">
    <text evidence="3">The sequence shown here is derived from an EMBL/GenBank/DDBJ whole genome shotgun (WGS) entry which is preliminary data.</text>
</comment>
<dbReference type="Gene3D" id="3.40.50.300">
    <property type="entry name" value="P-loop containing nucleotide triphosphate hydrolases"/>
    <property type="match status" value="1"/>
</dbReference>
<dbReference type="GO" id="GO:0005524">
    <property type="term" value="F:ATP binding"/>
    <property type="evidence" value="ECO:0007669"/>
    <property type="project" value="InterPro"/>
</dbReference>
<evidence type="ECO:0000313" key="3">
    <source>
        <dbReference type="EMBL" id="TFU97906.1"/>
    </source>
</evidence>
<dbReference type="Pfam" id="PF00176">
    <property type="entry name" value="SNF2-rel_dom"/>
    <property type="match status" value="1"/>
</dbReference>
<keyword evidence="3" id="KW-0067">ATP-binding</keyword>
<evidence type="ECO:0000259" key="1">
    <source>
        <dbReference type="PROSITE" id="PS51192"/>
    </source>
</evidence>
<dbReference type="GO" id="GO:0004386">
    <property type="term" value="F:helicase activity"/>
    <property type="evidence" value="ECO:0007669"/>
    <property type="project" value="UniProtKB-KW"/>
</dbReference>
<dbReference type="PANTHER" id="PTHR10799">
    <property type="entry name" value="SNF2/RAD54 HELICASE FAMILY"/>
    <property type="match status" value="1"/>
</dbReference>
<evidence type="ECO:0000313" key="4">
    <source>
        <dbReference type="Proteomes" id="UP000297253"/>
    </source>
</evidence>
<keyword evidence="3" id="KW-0378">Hydrolase</keyword>
<name>A0A4Y9JCW5_9STRE</name>
<dbReference type="Proteomes" id="UP000297253">
    <property type="component" value="Unassembled WGS sequence"/>
</dbReference>
<keyword evidence="3" id="KW-0347">Helicase</keyword>
<dbReference type="InterPro" id="IPR001650">
    <property type="entry name" value="Helicase_C-like"/>
</dbReference>
<dbReference type="OrthoDB" id="9760715at2"/>
<dbReference type="Gene3D" id="3.40.50.10810">
    <property type="entry name" value="Tandem AAA-ATPase domain"/>
    <property type="match status" value="1"/>
</dbReference>
<dbReference type="Pfam" id="PF00271">
    <property type="entry name" value="Helicase_C"/>
    <property type="match status" value="1"/>
</dbReference>
<dbReference type="AlphaFoldDB" id="A0A4Y9JCW5"/>
<feature type="domain" description="Helicase ATP-binding" evidence="1">
    <location>
        <begin position="11"/>
        <end position="175"/>
    </location>
</feature>
<accession>A0A4Y9JCW5</accession>
<keyword evidence="3" id="KW-0547">Nucleotide-binding</keyword>
<sequence length="442" mass="50776">MKLHEYQEYARDWILEHPYCGLLLDMGLGKTLTTLSAIDELKNVFCEDLKILVIAPKKVAEETWSTEIEKWGFGLSYTKVLGSPKQREKALSENVDLYLINRENVVWLVEHFKTKWPFNFVIIDELSSFKSSKAKRFRALRKVRPKIKRLVGLTGTPAPNSLIDLWPQIYLMDRGERLETSQTRFKERYFTPDKRNGPIVYSWALREGAEDEIYDKLDDICVSMKAKDYLNLPQRTNNIVPVKLSNLKEYKQMESELALEFKGKEITATNSAVLANKLLQLANGAIYDDDKNVVTIHDDKLDSLENIVEDSQGQPILVFYQYQHDLARIKARFPQAEELTSVERWNRGDIPILLCHPQSAGHGLNLQKGGHIIVWFGLTWSLEYYQQANARLDRQGQTEPVIVHHLVAQNTVDERVLKILQGKEAKQNALLEAVKAQIGGLI</sequence>
<dbReference type="InterPro" id="IPR038718">
    <property type="entry name" value="SNF2-like_sf"/>
</dbReference>
<protein>
    <submittedName>
        <fullName evidence="3">DEAD/DEAH box helicase</fullName>
    </submittedName>
</protein>
<dbReference type="PROSITE" id="PS51194">
    <property type="entry name" value="HELICASE_CTER"/>
    <property type="match status" value="1"/>
</dbReference>
<organism evidence="3 4">
    <name type="scientific">Streptococcus cuniculi</name>
    <dbReference type="NCBI Taxonomy" id="1432788"/>
    <lineage>
        <taxon>Bacteria</taxon>
        <taxon>Bacillati</taxon>
        <taxon>Bacillota</taxon>
        <taxon>Bacilli</taxon>
        <taxon>Lactobacillales</taxon>
        <taxon>Streptococcaceae</taxon>
        <taxon>Streptococcus</taxon>
    </lineage>
</organism>
<reference evidence="3 4" key="1">
    <citation type="submission" date="2019-03" db="EMBL/GenBank/DDBJ databases">
        <title>Diversity of the mouse oral microbiome.</title>
        <authorList>
            <person name="Joseph S."/>
            <person name="Aduse-Opoku J."/>
            <person name="Curtis M."/>
            <person name="Wade W."/>
            <person name="Hashim A."/>
        </authorList>
    </citation>
    <scope>NUCLEOTIDE SEQUENCE [LARGE SCALE GENOMIC DNA]</scope>
    <source>
        <strain evidence="3 4">WM131</strain>
    </source>
</reference>
<proteinExistence type="predicted"/>
<dbReference type="RefSeq" id="WP_135181853.1">
    <property type="nucleotide sequence ID" value="NZ_JADGKZ010000006.1"/>
</dbReference>
<evidence type="ECO:0000259" key="2">
    <source>
        <dbReference type="PROSITE" id="PS51194"/>
    </source>
</evidence>
<dbReference type="InterPro" id="IPR027417">
    <property type="entry name" value="P-loop_NTPase"/>
</dbReference>
<dbReference type="SUPFAM" id="SSF52540">
    <property type="entry name" value="P-loop containing nucleoside triphosphate hydrolases"/>
    <property type="match status" value="2"/>
</dbReference>
<dbReference type="InterPro" id="IPR014001">
    <property type="entry name" value="Helicase_ATP-bd"/>
</dbReference>
<dbReference type="EMBL" id="SPPD01000006">
    <property type="protein sequence ID" value="TFU97906.1"/>
    <property type="molecule type" value="Genomic_DNA"/>
</dbReference>
<dbReference type="InterPro" id="IPR000330">
    <property type="entry name" value="SNF2_N"/>
</dbReference>
<dbReference type="PROSITE" id="PS51192">
    <property type="entry name" value="HELICASE_ATP_BIND_1"/>
    <property type="match status" value="1"/>
</dbReference>
<gene>
    <name evidence="3" type="ORF">E4T82_05425</name>
</gene>